<evidence type="ECO:0000256" key="7">
    <source>
        <dbReference type="ARBA" id="ARBA00022741"/>
    </source>
</evidence>
<dbReference type="Pfam" id="PF00069">
    <property type="entry name" value="Pkinase"/>
    <property type="match status" value="1"/>
</dbReference>
<dbReference type="PROSITE" id="PS00107">
    <property type="entry name" value="PROTEIN_KINASE_ATP"/>
    <property type="match status" value="1"/>
</dbReference>
<feature type="binding site" evidence="10">
    <location>
        <position position="165"/>
    </location>
    <ligand>
        <name>ATP</name>
        <dbReference type="ChEBI" id="CHEBI:30616"/>
    </ligand>
</feature>
<dbReference type="GO" id="GO:0005737">
    <property type="term" value="C:cytoplasm"/>
    <property type="evidence" value="ECO:0007669"/>
    <property type="project" value="UniProtKB-SubCell"/>
</dbReference>
<evidence type="ECO:0000256" key="3">
    <source>
        <dbReference type="ARBA" id="ARBA00022490"/>
    </source>
</evidence>
<evidence type="ECO:0000256" key="9">
    <source>
        <dbReference type="ARBA" id="ARBA00022840"/>
    </source>
</evidence>
<dbReference type="SMART" id="SM00220">
    <property type="entry name" value="S_TKc"/>
    <property type="match status" value="1"/>
</dbReference>
<dbReference type="EMBL" id="JAMRDG010000001">
    <property type="protein sequence ID" value="KAJ3707111.1"/>
    <property type="molecule type" value="Genomic_DNA"/>
</dbReference>
<feature type="domain" description="Protein kinase" evidence="12">
    <location>
        <begin position="136"/>
        <end position="470"/>
    </location>
</feature>
<evidence type="ECO:0000259" key="12">
    <source>
        <dbReference type="PROSITE" id="PS50011"/>
    </source>
</evidence>
<dbReference type="SUPFAM" id="SSF56112">
    <property type="entry name" value="Protein kinase-like (PK-like)"/>
    <property type="match status" value="1"/>
</dbReference>
<evidence type="ECO:0000256" key="1">
    <source>
        <dbReference type="ARBA" id="ARBA00004496"/>
    </source>
</evidence>
<feature type="region of interest" description="Disordered" evidence="11">
    <location>
        <begin position="684"/>
        <end position="752"/>
    </location>
</feature>
<comment type="caution">
    <text evidence="13">The sequence shown here is derived from an EMBL/GenBank/DDBJ whole genome shotgun (WGS) entry which is preliminary data.</text>
</comment>
<protein>
    <recommendedName>
        <fullName evidence="12">Protein kinase domain-containing protein</fullName>
    </recommendedName>
</protein>
<evidence type="ECO:0000256" key="11">
    <source>
        <dbReference type="SAM" id="MobiDB-lite"/>
    </source>
</evidence>
<dbReference type="GO" id="GO:0004674">
    <property type="term" value="F:protein serine/threonine kinase activity"/>
    <property type="evidence" value="ECO:0007669"/>
    <property type="project" value="UniProtKB-KW"/>
</dbReference>
<keyword evidence="9 10" id="KW-0067">ATP-binding</keyword>
<feature type="compositionally biased region" description="Polar residues" evidence="11">
    <location>
        <begin position="722"/>
        <end position="733"/>
    </location>
</feature>
<comment type="subcellular location">
    <subcellularLocation>
        <location evidence="1">Cytoplasm</location>
    </subcellularLocation>
</comment>
<comment type="similarity">
    <text evidence="2">Belongs to the protein kinase superfamily. CMGC Ser/Thr protein kinase family. MNB/DYRK subfamily.</text>
</comment>
<accession>A0AAD6EZN8</accession>
<keyword evidence="6" id="KW-0808">Transferase</keyword>
<keyword evidence="5" id="KW-0597">Phosphoprotein</keyword>
<gene>
    <name evidence="13" type="ORF">LUZ61_010816</name>
</gene>
<evidence type="ECO:0000256" key="5">
    <source>
        <dbReference type="ARBA" id="ARBA00022553"/>
    </source>
</evidence>
<dbReference type="Gene3D" id="3.30.200.20">
    <property type="entry name" value="Phosphorylase Kinase, domain 1"/>
    <property type="match status" value="1"/>
</dbReference>
<evidence type="ECO:0000313" key="13">
    <source>
        <dbReference type="EMBL" id="KAJ3707111.1"/>
    </source>
</evidence>
<keyword evidence="8" id="KW-0418">Kinase</keyword>
<dbReference type="GO" id="GO:0004713">
    <property type="term" value="F:protein tyrosine kinase activity"/>
    <property type="evidence" value="ECO:0007669"/>
    <property type="project" value="TreeGrafter"/>
</dbReference>
<keyword evidence="3" id="KW-0963">Cytoplasm</keyword>
<dbReference type="PROSITE" id="PS50011">
    <property type="entry name" value="PROTEIN_KINASE_DOM"/>
    <property type="match status" value="1"/>
</dbReference>
<dbReference type="AlphaFoldDB" id="A0AAD6EZN8"/>
<keyword evidence="4" id="KW-0723">Serine/threonine-protein kinase</keyword>
<dbReference type="InterPro" id="IPR050494">
    <property type="entry name" value="Ser_Thr_dual-spec_kinase"/>
</dbReference>
<dbReference type="FunFam" id="3.30.200.20:FF:000087">
    <property type="entry name" value="Dual specificity tyrosine-phosphorylation-regulated kinase 1A"/>
    <property type="match status" value="1"/>
</dbReference>
<dbReference type="CDD" id="cd14212">
    <property type="entry name" value="PKc_YAK1"/>
    <property type="match status" value="1"/>
</dbReference>
<evidence type="ECO:0000256" key="6">
    <source>
        <dbReference type="ARBA" id="ARBA00022679"/>
    </source>
</evidence>
<keyword evidence="7 10" id="KW-0547">Nucleotide-binding</keyword>
<dbReference type="InterPro" id="IPR011009">
    <property type="entry name" value="Kinase-like_dom_sf"/>
</dbReference>
<evidence type="ECO:0000256" key="4">
    <source>
        <dbReference type="ARBA" id="ARBA00022527"/>
    </source>
</evidence>
<organism evidence="13 14">
    <name type="scientific">Rhynchospora tenuis</name>
    <dbReference type="NCBI Taxonomy" id="198213"/>
    <lineage>
        <taxon>Eukaryota</taxon>
        <taxon>Viridiplantae</taxon>
        <taxon>Streptophyta</taxon>
        <taxon>Embryophyta</taxon>
        <taxon>Tracheophyta</taxon>
        <taxon>Spermatophyta</taxon>
        <taxon>Magnoliopsida</taxon>
        <taxon>Liliopsida</taxon>
        <taxon>Poales</taxon>
        <taxon>Cyperaceae</taxon>
        <taxon>Cyperoideae</taxon>
        <taxon>Rhynchosporeae</taxon>
        <taxon>Rhynchospora</taxon>
    </lineage>
</organism>
<evidence type="ECO:0000256" key="8">
    <source>
        <dbReference type="ARBA" id="ARBA00022777"/>
    </source>
</evidence>
<name>A0AAD6EZN8_9POAL</name>
<feature type="compositionally biased region" description="Low complexity" evidence="11">
    <location>
        <begin position="1"/>
        <end position="26"/>
    </location>
</feature>
<dbReference type="InterPro" id="IPR000719">
    <property type="entry name" value="Prot_kinase_dom"/>
</dbReference>
<keyword evidence="14" id="KW-1185">Reference proteome</keyword>
<feature type="region of interest" description="Disordered" evidence="11">
    <location>
        <begin position="516"/>
        <end position="543"/>
    </location>
</feature>
<dbReference type="Gene3D" id="1.10.510.10">
    <property type="entry name" value="Transferase(Phosphotransferase) domain 1"/>
    <property type="match status" value="1"/>
</dbReference>
<dbReference type="FunFam" id="1.10.510.10:FF:000380">
    <property type="entry name" value="Serine/threonine-protein kinase ppk15"/>
    <property type="match status" value="1"/>
</dbReference>
<reference evidence="13 14" key="1">
    <citation type="journal article" date="2022" name="Cell">
        <title>Repeat-based holocentromeres influence genome architecture and karyotype evolution.</title>
        <authorList>
            <person name="Hofstatter P.G."/>
            <person name="Thangavel G."/>
            <person name="Lux T."/>
            <person name="Neumann P."/>
            <person name="Vondrak T."/>
            <person name="Novak P."/>
            <person name="Zhang M."/>
            <person name="Costa L."/>
            <person name="Castellani M."/>
            <person name="Scott A."/>
            <person name="Toegelov H."/>
            <person name="Fuchs J."/>
            <person name="Mata-Sucre Y."/>
            <person name="Dias Y."/>
            <person name="Vanzela A.L.L."/>
            <person name="Huettel B."/>
            <person name="Almeida C.C.S."/>
            <person name="Simkova H."/>
            <person name="Souza G."/>
            <person name="Pedrosa-Harand A."/>
            <person name="Macas J."/>
            <person name="Mayer K.F.X."/>
            <person name="Houben A."/>
            <person name="Marques A."/>
        </authorList>
    </citation>
    <scope>NUCLEOTIDE SEQUENCE [LARGE SCALE GENOMIC DNA]</scope>
    <source>
        <strain evidence="13">RhyTen1mFocal</strain>
    </source>
</reference>
<dbReference type="GO" id="GO:0005524">
    <property type="term" value="F:ATP binding"/>
    <property type="evidence" value="ECO:0007669"/>
    <property type="project" value="UniProtKB-UniRule"/>
</dbReference>
<dbReference type="PROSITE" id="PS00108">
    <property type="entry name" value="PROTEIN_KINASE_ST"/>
    <property type="match status" value="1"/>
</dbReference>
<feature type="compositionally biased region" description="Low complexity" evidence="11">
    <location>
        <begin position="866"/>
        <end position="886"/>
    </location>
</feature>
<evidence type="ECO:0000256" key="2">
    <source>
        <dbReference type="ARBA" id="ARBA00008867"/>
    </source>
</evidence>
<feature type="compositionally biased region" description="Polar residues" evidence="11">
    <location>
        <begin position="626"/>
        <end position="639"/>
    </location>
</feature>
<dbReference type="PANTHER" id="PTHR24058:SF17">
    <property type="entry name" value="HOMEODOMAIN INTERACTING PROTEIN KINASE, ISOFORM D"/>
    <property type="match status" value="1"/>
</dbReference>
<proteinExistence type="inferred from homology"/>
<dbReference type="InterPro" id="IPR017441">
    <property type="entry name" value="Protein_kinase_ATP_BS"/>
</dbReference>
<feature type="region of interest" description="Disordered" evidence="11">
    <location>
        <begin position="1"/>
        <end position="27"/>
    </location>
</feature>
<sequence length="986" mass="109076">MEELGNGVSRSNSSSSSSSGSSLGPSMTVTWRPSAGTAFSGYVLPRPTVNVSGGSLRSSSLRFLERRSVVLSLTKDIVDTYTRCNPDFRYSEALNPKRYLTNPSATVLNNGHDNANSDLVLYVNLELINLPQNRRYIVKEMLGQGTFGQVAKCWEPETNTYVAVKVIKNQPAYTQQAMVEVSILDTLNRKYDPEDKNHIVRILDYFMHHQHLCIAFEMLGNNLYELIKGNRYKGLPLSYVQRFSKQILQALIVMKDAGIIHCDLKPENILLCPRAKPAEIKVIDFGSACEEGRTVYSYIQSRYYRSPEVLLGYPYTTAIDMWSFGCIVAELFLGLPLFPGSSEYDLLKRMMEILGGQPPDNLLRDAKNTTKFFKQVGRIYSNSISSAYRVLTEEEFETRESKKPQIGKRYFKFITLEDIISQYPYRNMPEEEISRESSMRKALIDFLRGLVEFDPVKRWSPLQAIYHPFVTGEEFKEPYKPLPETPRIPVFQAVMVDHNPGGGHWVAAGLSPQVGSRNRHTPYNSPHFPRLPPSYGSSYGSVGSHGSYNDSNGLGTSYGSYGDHNTSNPSYYSPLGPGGFNLHGQVGGIFLGSSPDVRRRPQLPHNNPNGGLGLSPSNLGPMSLGASPSQFTPPNSHSHMQIMPGASPGRYGPTSPVRGGTHGSSSLGKQAVVGQYNRRRWPHLPASMPHYDHGHGHYGDGPSTSHHHYHDGSSRGVGYSHSMLSSNHFSNWRQQQQQQQQVGGGRSMTGASISTSREFSVPNSFGQDVISGYSEVPCDALESTSIPNPADWDPNYSEEMLLNPLQEEDNSDVSSLPFSFNNSLHLGSRTETATTSGHARFGPVHGQPPTSSNYISLNQRIHRSSEASSSVSEGFSDPSAYGGASSRSSGYYNQIYNNRQYRQSGQQPGQRGLNFQFSNVTSSSYTHGSESGHQNGHAQLAWPPRYTIDQTQPSNSLLGNGIWGQRGGHSLGTAIPPRNEYGQQIL</sequence>
<evidence type="ECO:0000313" key="14">
    <source>
        <dbReference type="Proteomes" id="UP001210211"/>
    </source>
</evidence>
<feature type="region of interest" description="Disordered" evidence="11">
    <location>
        <begin position="591"/>
        <end position="668"/>
    </location>
</feature>
<dbReference type="PANTHER" id="PTHR24058">
    <property type="entry name" value="DUAL SPECIFICITY PROTEIN KINASE"/>
    <property type="match status" value="1"/>
</dbReference>
<feature type="compositionally biased region" description="Low complexity" evidence="11">
    <location>
        <begin position="534"/>
        <end position="543"/>
    </location>
</feature>
<feature type="region of interest" description="Disordered" evidence="11">
    <location>
        <begin position="865"/>
        <end position="886"/>
    </location>
</feature>
<evidence type="ECO:0000256" key="10">
    <source>
        <dbReference type="PROSITE-ProRule" id="PRU10141"/>
    </source>
</evidence>
<dbReference type="InterPro" id="IPR008271">
    <property type="entry name" value="Ser/Thr_kinase_AS"/>
</dbReference>
<feature type="compositionally biased region" description="Low complexity" evidence="11">
    <location>
        <begin position="603"/>
        <end position="625"/>
    </location>
</feature>
<dbReference type="Proteomes" id="UP001210211">
    <property type="component" value="Unassembled WGS sequence"/>
</dbReference>